<sequence>MSCSRDKRSGKPPVRRSGRGGLAALATQVVEMEEERKARPVRVHGAAFPCSSGQRAS</sequence>
<proteinExistence type="predicted"/>
<dbReference type="Proteomes" id="UP000298652">
    <property type="component" value="Chromosome 2"/>
</dbReference>
<evidence type="ECO:0000313" key="3">
    <source>
        <dbReference type="Proteomes" id="UP000298652"/>
    </source>
</evidence>
<protein>
    <submittedName>
        <fullName evidence="2">Uncharacterized protein</fullName>
    </submittedName>
</protein>
<reference evidence="2" key="1">
    <citation type="submission" date="2019-03" db="EMBL/GenBank/DDBJ databases">
        <title>WGS assembly of Setaria viridis.</title>
        <authorList>
            <person name="Huang P."/>
            <person name="Jenkins J."/>
            <person name="Grimwood J."/>
            <person name="Barry K."/>
            <person name="Healey A."/>
            <person name="Mamidi S."/>
            <person name="Sreedasyam A."/>
            <person name="Shu S."/>
            <person name="Feldman M."/>
            <person name="Wu J."/>
            <person name="Yu Y."/>
            <person name="Chen C."/>
            <person name="Johnson J."/>
            <person name="Rokhsar D."/>
            <person name="Baxter I."/>
            <person name="Schmutz J."/>
            <person name="Brutnell T."/>
            <person name="Kellogg E."/>
        </authorList>
    </citation>
    <scope>NUCLEOTIDE SEQUENCE [LARGE SCALE GENOMIC DNA]</scope>
</reference>
<accession>A0A4U6VSF4</accession>
<dbReference type="AlphaFoldDB" id="A0A4U6VSF4"/>
<name>A0A4U6VSF4_SETVI</name>
<dbReference type="Gramene" id="TKW31784">
    <property type="protein sequence ID" value="TKW31784"/>
    <property type="gene ID" value="SEVIR_2G129233v2"/>
</dbReference>
<evidence type="ECO:0000313" key="2">
    <source>
        <dbReference type="EMBL" id="TKW31784.1"/>
    </source>
</evidence>
<evidence type="ECO:0000256" key="1">
    <source>
        <dbReference type="SAM" id="MobiDB-lite"/>
    </source>
</evidence>
<keyword evidence="3" id="KW-1185">Reference proteome</keyword>
<organism evidence="2 3">
    <name type="scientific">Setaria viridis</name>
    <name type="common">Green bristlegrass</name>
    <name type="synonym">Setaria italica subsp. viridis</name>
    <dbReference type="NCBI Taxonomy" id="4556"/>
    <lineage>
        <taxon>Eukaryota</taxon>
        <taxon>Viridiplantae</taxon>
        <taxon>Streptophyta</taxon>
        <taxon>Embryophyta</taxon>
        <taxon>Tracheophyta</taxon>
        <taxon>Spermatophyta</taxon>
        <taxon>Magnoliopsida</taxon>
        <taxon>Liliopsida</taxon>
        <taxon>Poales</taxon>
        <taxon>Poaceae</taxon>
        <taxon>PACMAD clade</taxon>
        <taxon>Panicoideae</taxon>
        <taxon>Panicodae</taxon>
        <taxon>Paniceae</taxon>
        <taxon>Cenchrinae</taxon>
        <taxon>Setaria</taxon>
    </lineage>
</organism>
<dbReference type="EMBL" id="CM016553">
    <property type="protein sequence ID" value="TKW31784.1"/>
    <property type="molecule type" value="Genomic_DNA"/>
</dbReference>
<feature type="region of interest" description="Disordered" evidence="1">
    <location>
        <begin position="1"/>
        <end position="22"/>
    </location>
</feature>
<gene>
    <name evidence="2" type="ORF">SEVIR_2G129233v2</name>
</gene>